<dbReference type="SUPFAM" id="SSF52540">
    <property type="entry name" value="P-loop containing nucleoside triphosphate hydrolases"/>
    <property type="match status" value="1"/>
</dbReference>
<reference evidence="4 5" key="1">
    <citation type="journal article" date="2017" name="Nat. Ecol. Evol.">
        <title>Scallop genome provides insights into evolution of bilaterian karyotype and development.</title>
        <authorList>
            <person name="Wang S."/>
            <person name="Zhang J."/>
            <person name="Jiao W."/>
            <person name="Li J."/>
            <person name="Xun X."/>
            <person name="Sun Y."/>
            <person name="Guo X."/>
            <person name="Huan P."/>
            <person name="Dong B."/>
            <person name="Zhang L."/>
            <person name="Hu X."/>
            <person name="Sun X."/>
            <person name="Wang J."/>
            <person name="Zhao C."/>
            <person name="Wang Y."/>
            <person name="Wang D."/>
            <person name="Huang X."/>
            <person name="Wang R."/>
            <person name="Lv J."/>
            <person name="Li Y."/>
            <person name="Zhang Z."/>
            <person name="Liu B."/>
            <person name="Lu W."/>
            <person name="Hui Y."/>
            <person name="Liang J."/>
            <person name="Zhou Z."/>
            <person name="Hou R."/>
            <person name="Li X."/>
            <person name="Liu Y."/>
            <person name="Li H."/>
            <person name="Ning X."/>
            <person name="Lin Y."/>
            <person name="Zhao L."/>
            <person name="Xing Q."/>
            <person name="Dou J."/>
            <person name="Li Y."/>
            <person name="Mao J."/>
            <person name="Guo H."/>
            <person name="Dou H."/>
            <person name="Li T."/>
            <person name="Mu C."/>
            <person name="Jiang W."/>
            <person name="Fu Q."/>
            <person name="Fu X."/>
            <person name="Miao Y."/>
            <person name="Liu J."/>
            <person name="Yu Q."/>
            <person name="Li R."/>
            <person name="Liao H."/>
            <person name="Li X."/>
            <person name="Kong Y."/>
            <person name="Jiang Z."/>
            <person name="Chourrout D."/>
            <person name="Li R."/>
            <person name="Bao Z."/>
        </authorList>
    </citation>
    <scope>NUCLEOTIDE SEQUENCE [LARGE SCALE GENOMIC DNA]</scope>
    <source>
        <strain evidence="4 5">PY_sf001</strain>
    </source>
</reference>
<accession>A0A210Q7I8</accession>
<name>A0A210Q7I8_MIZYE</name>
<keyword evidence="5" id="KW-1185">Reference proteome</keyword>
<dbReference type="InterPro" id="IPR000863">
    <property type="entry name" value="Sulfotransferase_dom"/>
</dbReference>
<dbReference type="EMBL" id="NEDP02004706">
    <property type="protein sequence ID" value="OWF44659.1"/>
    <property type="molecule type" value="Genomic_DNA"/>
</dbReference>
<dbReference type="Pfam" id="PF00685">
    <property type="entry name" value="Sulfotransfer_1"/>
    <property type="match status" value="1"/>
</dbReference>
<dbReference type="Gene3D" id="3.40.50.300">
    <property type="entry name" value="P-loop containing nucleotide triphosphate hydrolases"/>
    <property type="match status" value="1"/>
</dbReference>
<evidence type="ECO:0000313" key="4">
    <source>
        <dbReference type="EMBL" id="OWF44659.1"/>
    </source>
</evidence>
<feature type="domain" description="Sulfotransferase" evidence="3">
    <location>
        <begin position="49"/>
        <end position="183"/>
    </location>
</feature>
<keyword evidence="2 4" id="KW-0808">Transferase</keyword>
<dbReference type="OrthoDB" id="205623at2759"/>
<gene>
    <name evidence="4" type="ORF">KP79_PYT20455</name>
</gene>
<proteinExistence type="inferred from homology"/>
<evidence type="ECO:0000256" key="1">
    <source>
        <dbReference type="ARBA" id="ARBA00005771"/>
    </source>
</evidence>
<dbReference type="PANTHER" id="PTHR11783">
    <property type="entry name" value="SULFOTRANSFERASE SULT"/>
    <property type="match status" value="1"/>
</dbReference>
<sequence length="191" mass="22458">MAESVEVRDEDGNLLQTKKYDGKYYVSHFIGNVKDHLAAIDDMAVRDDDTFIMSYPKSVTYGSWFDHIQAWDKTKKEYKGDNIMYLIYEDMKKDLRSHVGEIAPFLGANTETDFLDKVTDKCTFRNMVSEATKTFTPDDQWKEVTSTKTLPIYRKGEIGDWKNHFTVAQNEYFNKVYEEKMANNSFHFRFE</sequence>
<dbReference type="Proteomes" id="UP000242188">
    <property type="component" value="Unassembled WGS sequence"/>
</dbReference>
<dbReference type="GO" id="GO:0008146">
    <property type="term" value="F:sulfotransferase activity"/>
    <property type="evidence" value="ECO:0007669"/>
    <property type="project" value="InterPro"/>
</dbReference>
<dbReference type="AlphaFoldDB" id="A0A210Q7I8"/>
<evidence type="ECO:0000256" key="2">
    <source>
        <dbReference type="ARBA" id="ARBA00022679"/>
    </source>
</evidence>
<comment type="caution">
    <text evidence="4">The sequence shown here is derived from an EMBL/GenBank/DDBJ whole genome shotgun (WGS) entry which is preliminary data.</text>
</comment>
<comment type="similarity">
    <text evidence="1">Belongs to the sulfotransferase 1 family.</text>
</comment>
<dbReference type="InterPro" id="IPR027417">
    <property type="entry name" value="P-loop_NTPase"/>
</dbReference>
<dbReference type="STRING" id="6573.A0A210Q7I8"/>
<evidence type="ECO:0000259" key="3">
    <source>
        <dbReference type="Pfam" id="PF00685"/>
    </source>
</evidence>
<organism evidence="4 5">
    <name type="scientific">Mizuhopecten yessoensis</name>
    <name type="common">Japanese scallop</name>
    <name type="synonym">Patinopecten yessoensis</name>
    <dbReference type="NCBI Taxonomy" id="6573"/>
    <lineage>
        <taxon>Eukaryota</taxon>
        <taxon>Metazoa</taxon>
        <taxon>Spiralia</taxon>
        <taxon>Lophotrochozoa</taxon>
        <taxon>Mollusca</taxon>
        <taxon>Bivalvia</taxon>
        <taxon>Autobranchia</taxon>
        <taxon>Pteriomorphia</taxon>
        <taxon>Pectinida</taxon>
        <taxon>Pectinoidea</taxon>
        <taxon>Pectinidae</taxon>
        <taxon>Mizuhopecten</taxon>
    </lineage>
</organism>
<evidence type="ECO:0000313" key="5">
    <source>
        <dbReference type="Proteomes" id="UP000242188"/>
    </source>
</evidence>
<protein>
    <submittedName>
        <fullName evidence="4">Sulfotransferase 1C2A</fullName>
    </submittedName>
</protein>